<reference evidence="4 5" key="1">
    <citation type="journal article" date="2009" name="Genome Biol.">
        <title>Community-wide analysis of microbial genome sequence signatures.</title>
        <authorList>
            <person name="Dick G.J."/>
            <person name="Andersson A.F."/>
            <person name="Baker B.J."/>
            <person name="Simmons S.L."/>
            <person name="Thomas B.C."/>
            <person name="Yelton A.P."/>
            <person name="Banfield J.F."/>
        </authorList>
    </citation>
    <scope>NUCLEOTIDE SEQUENCE [LARGE SCALE GENOMIC DNA]</scope>
    <source>
        <strain evidence="4">ARMAN-2</strain>
    </source>
</reference>
<dbReference type="Proteomes" id="UP000332487">
    <property type="component" value="Unassembled WGS sequence"/>
</dbReference>
<organism evidence="4 5">
    <name type="scientific">Candidatus Micrarchaeum acidiphilum ARMAN-2</name>
    <dbReference type="NCBI Taxonomy" id="425595"/>
    <lineage>
        <taxon>Archaea</taxon>
        <taxon>Candidatus Micrarchaeota</taxon>
        <taxon>Candidatus Micrarchaeia</taxon>
        <taxon>Candidatus Micrarchaeales</taxon>
        <taxon>Candidatus Micrarchaeaceae</taxon>
        <taxon>Candidatus Micrarchaeum</taxon>
    </lineage>
</organism>
<dbReference type="InterPro" id="IPR020084">
    <property type="entry name" value="NUDIX_hydrolase_CS"/>
</dbReference>
<evidence type="ECO:0000259" key="3">
    <source>
        <dbReference type="PROSITE" id="PS51462"/>
    </source>
</evidence>
<proteinExistence type="predicted"/>
<dbReference type="CDD" id="cd03424">
    <property type="entry name" value="NUDIX_ADPRase_Nudt5_UGPPase_Nudt14"/>
    <property type="match status" value="1"/>
</dbReference>
<dbReference type="InterPro" id="IPR000086">
    <property type="entry name" value="NUDIX_hydrolase_dom"/>
</dbReference>
<feature type="domain" description="Nudix hydrolase" evidence="3">
    <location>
        <begin position="43"/>
        <end position="171"/>
    </location>
</feature>
<dbReference type="SUPFAM" id="SSF55811">
    <property type="entry name" value="Nudix"/>
    <property type="match status" value="1"/>
</dbReference>
<dbReference type="PANTHER" id="PTHR43046:SF14">
    <property type="entry name" value="MUTT_NUDIX FAMILY PROTEIN"/>
    <property type="match status" value="1"/>
</dbReference>
<dbReference type="GO" id="GO:0016787">
    <property type="term" value="F:hydrolase activity"/>
    <property type="evidence" value="ECO:0007669"/>
    <property type="project" value="UniProtKB-KW"/>
</dbReference>
<keyword evidence="2 4" id="KW-0378">Hydrolase</keyword>
<dbReference type="PROSITE" id="PS00893">
    <property type="entry name" value="NUDIX_BOX"/>
    <property type="match status" value="1"/>
</dbReference>
<evidence type="ECO:0000313" key="5">
    <source>
        <dbReference type="Proteomes" id="UP000332487"/>
    </source>
</evidence>
<dbReference type="InterPro" id="IPR015797">
    <property type="entry name" value="NUDIX_hydrolase-like_dom_sf"/>
</dbReference>
<evidence type="ECO:0000256" key="2">
    <source>
        <dbReference type="ARBA" id="ARBA00022801"/>
    </source>
</evidence>
<sequence length="193" mass="22670">MRKKQSRLIPKNAKRVYKGIMFDVYHWRQRMFDGSYATFEGIKRLNTVLVIPAIDGKVALLRESQPRMPTTYSFVAGKIERGETPINAARRELQEETGYKAKSLRLIFTYNPDIQIDWKIYVYVATGCRLAGPQKLDPGEKIKVVPMDFNRFINTVLYKQGRFDHYIKEKLFCRIRDSASYREKFKRLLFGKG</sequence>
<gene>
    <name evidence="4" type="ORF">UNLARM2_0582</name>
</gene>
<dbReference type="Gene3D" id="3.90.79.10">
    <property type="entry name" value="Nucleoside Triphosphate Pyrophosphohydrolase"/>
    <property type="match status" value="1"/>
</dbReference>
<accession>C7DHP0</accession>
<dbReference type="PANTHER" id="PTHR43046">
    <property type="entry name" value="GDP-MANNOSE MANNOSYL HYDROLASE"/>
    <property type="match status" value="1"/>
</dbReference>
<keyword evidence="5" id="KW-1185">Reference proteome</keyword>
<protein>
    <submittedName>
        <fullName evidence="4">NUDIX hydrolase</fullName>
    </submittedName>
</protein>
<dbReference type="PROSITE" id="PS51462">
    <property type="entry name" value="NUDIX"/>
    <property type="match status" value="1"/>
</dbReference>
<name>C7DHP0_MICA2</name>
<evidence type="ECO:0000313" key="4">
    <source>
        <dbReference type="EMBL" id="EET90142.1"/>
    </source>
</evidence>
<evidence type="ECO:0000256" key="1">
    <source>
        <dbReference type="ARBA" id="ARBA00001946"/>
    </source>
</evidence>
<comment type="cofactor">
    <cofactor evidence="1">
        <name>Mg(2+)</name>
        <dbReference type="ChEBI" id="CHEBI:18420"/>
    </cofactor>
</comment>
<dbReference type="Pfam" id="PF00293">
    <property type="entry name" value="NUDIX"/>
    <property type="match status" value="1"/>
</dbReference>
<dbReference type="EMBL" id="GG697240">
    <property type="protein sequence ID" value="EET90142.1"/>
    <property type="molecule type" value="Genomic_DNA"/>
</dbReference>
<dbReference type="AlphaFoldDB" id="C7DHP0"/>
<reference evidence="4 5" key="2">
    <citation type="journal article" date="2010" name="Proc. Natl. Acad. Sci. U.S.A.">
        <title>Enigmatic, ultrasmall, uncultivated Archaea.</title>
        <authorList>
            <person name="Baker B.J."/>
            <person name="Comolli L.R."/>
            <person name="Dick G.J."/>
            <person name="Hauser L.J."/>
            <person name="Hyatt D."/>
            <person name="Dill B.D."/>
            <person name="Land M.L."/>
            <person name="Verberkmoes N.C."/>
            <person name="Hettich R.L."/>
            <person name="Banfield J.F."/>
        </authorList>
    </citation>
    <scope>NUCLEOTIDE SEQUENCE [LARGE SCALE GENOMIC DNA]</scope>
    <source>
        <strain evidence="4">ARMAN-2</strain>
    </source>
</reference>